<feature type="compositionally biased region" description="Basic residues" evidence="1">
    <location>
        <begin position="10"/>
        <end position="22"/>
    </location>
</feature>
<proteinExistence type="predicted"/>
<dbReference type="AlphaFoldDB" id="Q6IJH9"/>
<feature type="region of interest" description="Disordered" evidence="1">
    <location>
        <begin position="1"/>
        <end position="31"/>
    </location>
</feature>
<accession>Q6IJH9</accession>
<protein>
    <submittedName>
        <fullName evidence="2">HDC14879</fullName>
    </submittedName>
</protein>
<name>Q6IJH9_DROME</name>
<evidence type="ECO:0000313" key="2">
    <source>
        <dbReference type="EMBL" id="DAA04242.1"/>
    </source>
</evidence>
<gene>
    <name evidence="2" type="ORF">HDC14879</name>
</gene>
<reference evidence="2" key="1">
    <citation type="journal article" date="2003" name="Genome Biol.">
        <title>An integrated gene annotation and transcriptional profiling approach towards the full gene content of the Drosophila genome.</title>
        <authorList>
            <person name="Hild M."/>
            <person name="Beckmann B."/>
            <person name="Haas S.A."/>
            <person name="Koch B."/>
            <person name="Solovyev V."/>
            <person name="Busold C."/>
            <person name="Fellenberg K."/>
            <person name="Boutros M."/>
            <person name="Vingron M."/>
            <person name="Sauer F."/>
            <person name="Hoheisel J.D."/>
            <person name="Paro R."/>
        </authorList>
    </citation>
    <scope>NUCLEOTIDE SEQUENCE</scope>
</reference>
<organism evidence="2">
    <name type="scientific">Drosophila melanogaster</name>
    <name type="common">Fruit fly</name>
    <dbReference type="NCBI Taxonomy" id="7227"/>
    <lineage>
        <taxon>Eukaryota</taxon>
        <taxon>Metazoa</taxon>
        <taxon>Ecdysozoa</taxon>
        <taxon>Arthropoda</taxon>
        <taxon>Hexapoda</taxon>
        <taxon>Insecta</taxon>
        <taxon>Pterygota</taxon>
        <taxon>Neoptera</taxon>
        <taxon>Endopterygota</taxon>
        <taxon>Diptera</taxon>
        <taxon>Brachycera</taxon>
        <taxon>Muscomorpha</taxon>
        <taxon>Ephydroidea</taxon>
        <taxon>Drosophilidae</taxon>
        <taxon>Drosophila</taxon>
        <taxon>Sophophora</taxon>
    </lineage>
</organism>
<sequence length="66" mass="7988">METNSEHQHHPFLHHHHHHHHQQQQQQQHQRFIRTLQLQIGERAVAKKLGQNRCIVNSRVDPGFRV</sequence>
<dbReference type="EMBL" id="BK002737">
    <property type="protein sequence ID" value="DAA04242.1"/>
    <property type="molecule type" value="Genomic_DNA"/>
</dbReference>
<evidence type="ECO:0000256" key="1">
    <source>
        <dbReference type="SAM" id="MobiDB-lite"/>
    </source>
</evidence>